<feature type="domain" description="PAC" evidence="4">
    <location>
        <begin position="332"/>
        <end position="384"/>
    </location>
</feature>
<dbReference type="SMART" id="SM00086">
    <property type="entry name" value="PAC"/>
    <property type="match status" value="4"/>
</dbReference>
<evidence type="ECO:0000259" key="2">
    <source>
        <dbReference type="PROSITE" id="PS50111"/>
    </source>
</evidence>
<dbReference type="NCBIfam" id="TIGR00229">
    <property type="entry name" value="sensory_box"/>
    <property type="match status" value="4"/>
</dbReference>
<proteinExistence type="predicted"/>
<gene>
    <name evidence="5" type="ORF">PSQ39_15330</name>
</gene>
<keyword evidence="1" id="KW-0807">Transducer</keyword>
<dbReference type="InterPro" id="IPR004090">
    <property type="entry name" value="Chemotax_Me-accpt_rcpt"/>
</dbReference>
<evidence type="ECO:0000313" key="6">
    <source>
        <dbReference type="Proteomes" id="UP001528672"/>
    </source>
</evidence>
<dbReference type="PANTHER" id="PTHR24422">
    <property type="entry name" value="CHEMOTAXIS PROTEIN METHYLTRANSFERASE"/>
    <property type="match status" value="1"/>
</dbReference>
<dbReference type="PROSITE" id="PS50112">
    <property type="entry name" value="PAS"/>
    <property type="match status" value="2"/>
</dbReference>
<evidence type="ECO:0000259" key="3">
    <source>
        <dbReference type="PROSITE" id="PS50112"/>
    </source>
</evidence>
<sequence>MTSALHLDPHHPLPLDPGVWEALNRRQVMVELNLDGELTGCNALFSKWLGFSHAAMLGQHHSHWLDPEFRAAFDFDALWRRLLGGQSEAHELKYLTQDGSVLWMLTSFNPIPNEAGQISRVVLLGANITQVKLKSADYEGKIQAINRVQAVIEFDLRGHVINANRLFLDAFGYELPEILGKHHRMFVDNDEVNTPAYQAFWEKLGQGASESGEYKRFAKGSREVWLQASYNPILDVEGKPLKVIKYATDITATKQRNADYQSKIEAINRVQAVVEFDLQGRILQANPKFLQVMGYTEAELLGQPHSLLCEPELAASIEYQNFWKHLAGGQYQAGEFKRRAKGGRSVWLQASYNPVLDPEGRPIKVVKLATDISAEKLKNNEVAGKLDAIGRSQAVIEFDLQGTVLAANPNFLRTMGYTAQEVIGQHHSLFCTPDLIVSPEYRNFWADLGEGKFKSARYRRVGKHGAEVWIQATYNPILDTAGQPYKVVKYAIDVSEQVARERTIVAKVQSMSEVLQALSTSIQGIAQSTRQSTDLAQQTQTEAAQGNLLLGRSREAITAIQSASSSVHEIIETIGDIASQTHLLAFNAAIEAARAGEHGVGFSVVADEVRKLAEKSALAAREIAKLINETVNRVNEGSRLSSEVEQAFTLIVDSVRNTSASIASISNVTSDQAEATHQVSALLKDLIAATEGS</sequence>
<feature type="domain" description="Methyl-accepting transducer" evidence="2">
    <location>
        <begin position="506"/>
        <end position="693"/>
    </location>
</feature>
<dbReference type="PANTHER" id="PTHR24422:SF10">
    <property type="entry name" value="CHEMOTAXIS PROTEIN METHYLTRANSFERASE 2"/>
    <property type="match status" value="1"/>
</dbReference>
<dbReference type="Pfam" id="PF08448">
    <property type="entry name" value="PAS_4"/>
    <property type="match status" value="1"/>
</dbReference>
<evidence type="ECO:0000259" key="4">
    <source>
        <dbReference type="PROSITE" id="PS50113"/>
    </source>
</evidence>
<dbReference type="Pfam" id="PF00015">
    <property type="entry name" value="MCPsignal"/>
    <property type="match status" value="1"/>
</dbReference>
<dbReference type="Gene3D" id="1.10.287.950">
    <property type="entry name" value="Methyl-accepting chemotaxis protein"/>
    <property type="match status" value="1"/>
</dbReference>
<dbReference type="PROSITE" id="PS50113">
    <property type="entry name" value="PAC"/>
    <property type="match status" value="4"/>
</dbReference>
<feature type="domain" description="PAC" evidence="4">
    <location>
        <begin position="454"/>
        <end position="506"/>
    </location>
</feature>
<dbReference type="SMART" id="SM00283">
    <property type="entry name" value="MA"/>
    <property type="match status" value="1"/>
</dbReference>
<dbReference type="InterPro" id="IPR001610">
    <property type="entry name" value="PAC"/>
</dbReference>
<dbReference type="SUPFAM" id="SSF58104">
    <property type="entry name" value="Methyl-accepting chemotaxis protein (MCP) signaling domain"/>
    <property type="match status" value="1"/>
</dbReference>
<reference evidence="5 6" key="1">
    <citation type="submission" date="2023-02" db="EMBL/GenBank/DDBJ databases">
        <title>Bacterial whole genome sequence for Curvibacter sp. HBC28.</title>
        <authorList>
            <person name="Le V."/>
            <person name="Ko S.-R."/>
            <person name="Ahn C.-Y."/>
            <person name="Oh H.-M."/>
        </authorList>
    </citation>
    <scope>NUCLEOTIDE SEQUENCE [LARGE SCALE GENOMIC DNA]</scope>
    <source>
        <strain evidence="5 6">HBC28</strain>
    </source>
</reference>
<dbReference type="InterPro" id="IPR050903">
    <property type="entry name" value="Bact_Chemotaxis_MeTrfase"/>
</dbReference>
<feature type="domain" description="PAS" evidence="3">
    <location>
        <begin position="256"/>
        <end position="303"/>
    </location>
</feature>
<dbReference type="InterPro" id="IPR000014">
    <property type="entry name" value="PAS"/>
</dbReference>
<dbReference type="InterPro" id="IPR035965">
    <property type="entry name" value="PAS-like_dom_sf"/>
</dbReference>
<dbReference type="InterPro" id="IPR013656">
    <property type="entry name" value="PAS_4"/>
</dbReference>
<feature type="domain" description="PAC" evidence="4">
    <location>
        <begin position="210"/>
        <end position="262"/>
    </location>
</feature>
<dbReference type="Gene3D" id="3.30.450.20">
    <property type="entry name" value="PAS domain"/>
    <property type="match status" value="4"/>
</dbReference>
<feature type="domain" description="PAC" evidence="4">
    <location>
        <begin position="88"/>
        <end position="140"/>
    </location>
</feature>
<dbReference type="CDD" id="cd00130">
    <property type="entry name" value="PAS"/>
    <property type="match status" value="4"/>
</dbReference>
<dbReference type="InterPro" id="IPR004089">
    <property type="entry name" value="MCPsignal_dom"/>
</dbReference>
<dbReference type="RefSeq" id="WP_273927699.1">
    <property type="nucleotide sequence ID" value="NZ_JAQSIO010000005.1"/>
</dbReference>
<evidence type="ECO:0000313" key="5">
    <source>
        <dbReference type="EMBL" id="MDD0816008.1"/>
    </source>
</evidence>
<dbReference type="Proteomes" id="UP001528672">
    <property type="component" value="Unassembled WGS sequence"/>
</dbReference>
<dbReference type="SUPFAM" id="SSF55785">
    <property type="entry name" value="PYP-like sensor domain (PAS domain)"/>
    <property type="match status" value="4"/>
</dbReference>
<evidence type="ECO:0000256" key="1">
    <source>
        <dbReference type="PROSITE-ProRule" id="PRU00284"/>
    </source>
</evidence>
<accession>A0ABT5MHF2</accession>
<dbReference type="Pfam" id="PF08447">
    <property type="entry name" value="PAS_3"/>
    <property type="match status" value="3"/>
</dbReference>
<dbReference type="InterPro" id="IPR000700">
    <property type="entry name" value="PAS-assoc_C"/>
</dbReference>
<organism evidence="5 6">
    <name type="scientific">Curvibacter microcysteis</name>
    <dbReference type="NCBI Taxonomy" id="3026419"/>
    <lineage>
        <taxon>Bacteria</taxon>
        <taxon>Pseudomonadati</taxon>
        <taxon>Pseudomonadota</taxon>
        <taxon>Betaproteobacteria</taxon>
        <taxon>Burkholderiales</taxon>
        <taxon>Comamonadaceae</taxon>
        <taxon>Curvibacter</taxon>
    </lineage>
</organism>
<dbReference type="PROSITE" id="PS50111">
    <property type="entry name" value="CHEMOTAXIS_TRANSDUC_2"/>
    <property type="match status" value="1"/>
</dbReference>
<dbReference type="InterPro" id="IPR013655">
    <property type="entry name" value="PAS_fold_3"/>
</dbReference>
<dbReference type="EMBL" id="JAQSIO010000005">
    <property type="protein sequence ID" value="MDD0816008.1"/>
    <property type="molecule type" value="Genomic_DNA"/>
</dbReference>
<protein>
    <submittedName>
        <fullName evidence="5">PAS domain-containing methyl-accepting chemotaxis protein</fullName>
    </submittedName>
</protein>
<name>A0ABT5MHF2_9BURK</name>
<dbReference type="CDD" id="cd11386">
    <property type="entry name" value="MCP_signal"/>
    <property type="match status" value="1"/>
</dbReference>
<dbReference type="SMART" id="SM00091">
    <property type="entry name" value="PAS"/>
    <property type="match status" value="4"/>
</dbReference>
<comment type="caution">
    <text evidence="5">The sequence shown here is derived from an EMBL/GenBank/DDBJ whole genome shotgun (WGS) entry which is preliminary data.</text>
</comment>
<feature type="domain" description="PAS" evidence="3">
    <location>
        <begin position="395"/>
        <end position="425"/>
    </location>
</feature>
<dbReference type="PRINTS" id="PR00260">
    <property type="entry name" value="CHEMTRNSDUCR"/>
</dbReference>
<keyword evidence="6" id="KW-1185">Reference proteome</keyword>